<organism evidence="6 7">
    <name type="scientific">Micromonospora zingiberis</name>
    <dbReference type="NCBI Taxonomy" id="2053011"/>
    <lineage>
        <taxon>Bacteria</taxon>
        <taxon>Bacillati</taxon>
        <taxon>Actinomycetota</taxon>
        <taxon>Actinomycetes</taxon>
        <taxon>Micromonosporales</taxon>
        <taxon>Micromonosporaceae</taxon>
        <taxon>Micromonospora</taxon>
    </lineage>
</organism>
<dbReference type="InterPro" id="IPR036779">
    <property type="entry name" value="LysM_dom_sf"/>
</dbReference>
<feature type="compositionally biased region" description="Low complexity" evidence="3">
    <location>
        <begin position="659"/>
        <end position="674"/>
    </location>
</feature>
<dbReference type="Gene3D" id="1.10.10.10">
    <property type="entry name" value="Winged helix-like DNA-binding domain superfamily/Winged helix DNA-binding domain"/>
    <property type="match status" value="1"/>
</dbReference>
<evidence type="ECO:0000259" key="5">
    <source>
        <dbReference type="PROSITE" id="PS51782"/>
    </source>
</evidence>
<feature type="domain" description="LysM" evidence="5">
    <location>
        <begin position="218"/>
        <end position="274"/>
    </location>
</feature>
<dbReference type="Proteomes" id="UP000292274">
    <property type="component" value="Unassembled WGS sequence"/>
</dbReference>
<gene>
    <name evidence="6" type="ORF">E0H26_25485</name>
</gene>
<protein>
    <recommendedName>
        <fullName evidence="5">LysM domain-containing protein</fullName>
    </recommendedName>
</protein>
<dbReference type="OrthoDB" id="8444614at2"/>
<sequence length="938" mass="98829">MSRAFAVVARTLRALLALAVLTGFTIGVPWLLIVAVGWPLDWIGWPHPGAIPSLADLSGALTSPWSDHMVLALLATIGWLLWAQFLRDTTIEIIEALAVASATRRGSTRPRPGRRGPIRWVAAVLVGAIVGAVLVDAARVVTTSPSAAASDAAARRPAVAVASAHTGTPATHHHGPRSALTVSMSASSPAATSTAVPLAAHRNSPAAVPDWAQDAPGGTHQVVAGDNLWDLAANHLGDPHRWREIYKLNRGHEQANGYALTDPDQIHIGWILALPARKVTPAPAAPGTDISTPEATEAAPPTPPATVTPPPSSPEPSTPTPHTTAPSAPSDADEATTPAPDTEPPQDEPHDEPGIALPAQGWISLGLAAAIAAVAALLRLQRRRRARLTFGPPATIAAQPSPLPSSLARLDTIGSRHLRTGSDHRPAAPAVPAPVGIDTDAAEVSLFHLPGPGIALHGHGAIPAARAILAAVLTTNATETAVLRPVVVTTADLLSRLLPEDAQAVGLDPDGTAYDGERLVVLADTAAAITHAEEEMIGRRRLLDTFDAETITELNTREDHAETQPPYVLLIESTRRHAARLHAVAAHRTALDLHPVILGDHDAIPTAEITAEGGVTSDTPYPVARLSTLGAGDLAAILTMLTDTLARPEAGTDVDDPPTETSPAAAPSEATEPIPAQPDATAALVRLQVLGPVSVATAAGPIATGMRSGSYAILAVLAAHPAGRTLDQLTADLHPDIDPAVAVKRIRTDITTARRVLRTATGHDEPMFIVYDPATGRYHLDPQTVTVDLWQMLTAINHTSATDDEADALAALRRATDLYAGDFAEGHDHPWATDYATSYRHHILTAYARIAEILEPDHPDQAVTALERAADLDPVNEELHQRIMRIHGRQQRPDAVRRTLRRLEERLADLGDAEPSQATRRVAERQLRPVAPVSGARP</sequence>
<feature type="transmembrane region" description="Helical" evidence="4">
    <location>
        <begin position="118"/>
        <end position="135"/>
    </location>
</feature>
<feature type="transmembrane region" description="Helical" evidence="4">
    <location>
        <begin position="68"/>
        <end position="86"/>
    </location>
</feature>
<dbReference type="CDD" id="cd00118">
    <property type="entry name" value="LysM"/>
    <property type="match status" value="1"/>
</dbReference>
<feature type="compositionally biased region" description="Low complexity" evidence="3">
    <location>
        <begin position="320"/>
        <end position="340"/>
    </location>
</feature>
<feature type="region of interest" description="Disordered" evidence="3">
    <location>
        <begin position="648"/>
        <end position="674"/>
    </location>
</feature>
<dbReference type="SUPFAM" id="SSF48452">
    <property type="entry name" value="TPR-like"/>
    <property type="match status" value="1"/>
</dbReference>
<dbReference type="PANTHER" id="PTHR35807:SF1">
    <property type="entry name" value="TRANSCRIPTIONAL REGULATOR REDD"/>
    <property type="match status" value="1"/>
</dbReference>
<feature type="region of interest" description="Disordered" evidence="3">
    <location>
        <begin position="160"/>
        <end position="219"/>
    </location>
</feature>
<evidence type="ECO:0000256" key="3">
    <source>
        <dbReference type="SAM" id="MobiDB-lite"/>
    </source>
</evidence>
<dbReference type="SMART" id="SM01043">
    <property type="entry name" value="BTAD"/>
    <property type="match status" value="1"/>
</dbReference>
<feature type="compositionally biased region" description="Low complexity" evidence="3">
    <location>
        <begin position="181"/>
        <end position="200"/>
    </location>
</feature>
<comment type="caution">
    <text evidence="6">The sequence shown here is derived from an EMBL/GenBank/DDBJ whole genome shotgun (WGS) entry which is preliminary data.</text>
</comment>
<evidence type="ECO:0000256" key="1">
    <source>
        <dbReference type="ARBA" id="ARBA00023015"/>
    </source>
</evidence>
<dbReference type="Gene3D" id="3.10.350.10">
    <property type="entry name" value="LysM domain"/>
    <property type="match status" value="1"/>
</dbReference>
<feature type="region of interest" description="Disordered" evidence="3">
    <location>
        <begin position="909"/>
        <end position="938"/>
    </location>
</feature>
<reference evidence="6 7" key="1">
    <citation type="submission" date="2019-02" db="EMBL/GenBank/DDBJ databases">
        <title>Jishengella sp. nov., isolated from a root of Zingiber montanum.</title>
        <authorList>
            <person name="Kuncharoen N."/>
            <person name="Kudo T."/>
            <person name="Masahiro Y."/>
            <person name="Ohkuma M."/>
            <person name="Tanasupawat S."/>
        </authorList>
    </citation>
    <scope>NUCLEOTIDE SEQUENCE [LARGE SCALE GENOMIC DNA]</scope>
    <source>
        <strain evidence="6 7">PLAI 1-1</strain>
    </source>
</reference>
<keyword evidence="2" id="KW-0804">Transcription</keyword>
<dbReference type="InterPro" id="IPR011990">
    <property type="entry name" value="TPR-like_helical_dom_sf"/>
</dbReference>
<evidence type="ECO:0000256" key="2">
    <source>
        <dbReference type="ARBA" id="ARBA00023163"/>
    </source>
</evidence>
<dbReference type="Pfam" id="PF03704">
    <property type="entry name" value="BTAD"/>
    <property type="match status" value="1"/>
</dbReference>
<feature type="compositionally biased region" description="Pro residues" evidence="3">
    <location>
        <begin position="300"/>
        <end position="319"/>
    </location>
</feature>
<keyword evidence="1" id="KW-0805">Transcription regulation</keyword>
<dbReference type="EMBL" id="SJJR01000024">
    <property type="protein sequence ID" value="TCB91639.1"/>
    <property type="molecule type" value="Genomic_DNA"/>
</dbReference>
<evidence type="ECO:0000313" key="7">
    <source>
        <dbReference type="Proteomes" id="UP000292274"/>
    </source>
</evidence>
<dbReference type="PANTHER" id="PTHR35807">
    <property type="entry name" value="TRANSCRIPTIONAL REGULATOR REDD-RELATED"/>
    <property type="match status" value="1"/>
</dbReference>
<feature type="compositionally biased region" description="Low complexity" evidence="3">
    <location>
        <begin position="160"/>
        <end position="170"/>
    </location>
</feature>
<dbReference type="AlphaFoldDB" id="A0A4R0G8C0"/>
<dbReference type="InterPro" id="IPR018392">
    <property type="entry name" value="LysM"/>
</dbReference>
<dbReference type="PROSITE" id="PS51782">
    <property type="entry name" value="LYSM"/>
    <property type="match status" value="1"/>
</dbReference>
<dbReference type="Gene3D" id="1.25.40.10">
    <property type="entry name" value="Tetratricopeptide repeat domain"/>
    <property type="match status" value="1"/>
</dbReference>
<keyword evidence="4" id="KW-0812">Transmembrane</keyword>
<keyword evidence="4" id="KW-1133">Transmembrane helix</keyword>
<name>A0A4R0G8C0_9ACTN</name>
<dbReference type="GO" id="GO:0006355">
    <property type="term" value="P:regulation of DNA-templated transcription"/>
    <property type="evidence" value="ECO:0007669"/>
    <property type="project" value="TreeGrafter"/>
</dbReference>
<dbReference type="RefSeq" id="WP_131308028.1">
    <property type="nucleotide sequence ID" value="NZ_SJJR01000024.1"/>
</dbReference>
<keyword evidence="4" id="KW-0472">Membrane</keyword>
<keyword evidence="7" id="KW-1185">Reference proteome</keyword>
<accession>A0A4R0G8C0</accession>
<dbReference type="InterPro" id="IPR005158">
    <property type="entry name" value="BTAD"/>
</dbReference>
<proteinExistence type="predicted"/>
<dbReference type="InterPro" id="IPR051677">
    <property type="entry name" value="AfsR-DnrI-RedD_regulator"/>
</dbReference>
<feature type="transmembrane region" description="Helical" evidence="4">
    <location>
        <begin position="12"/>
        <end position="38"/>
    </location>
</feature>
<dbReference type="InterPro" id="IPR036388">
    <property type="entry name" value="WH-like_DNA-bd_sf"/>
</dbReference>
<evidence type="ECO:0000313" key="6">
    <source>
        <dbReference type="EMBL" id="TCB91639.1"/>
    </source>
</evidence>
<dbReference type="GO" id="GO:0003677">
    <property type="term" value="F:DNA binding"/>
    <property type="evidence" value="ECO:0007669"/>
    <property type="project" value="TreeGrafter"/>
</dbReference>
<evidence type="ECO:0000256" key="4">
    <source>
        <dbReference type="SAM" id="Phobius"/>
    </source>
</evidence>
<feature type="region of interest" description="Disordered" evidence="3">
    <location>
        <begin position="282"/>
        <end position="356"/>
    </location>
</feature>